<evidence type="ECO:0000313" key="2">
    <source>
        <dbReference type="EMBL" id="WAW09692.1"/>
    </source>
</evidence>
<dbReference type="AlphaFoldDB" id="A0A9E9LVX3"/>
<feature type="compositionally biased region" description="Polar residues" evidence="1">
    <location>
        <begin position="155"/>
        <end position="165"/>
    </location>
</feature>
<feature type="compositionally biased region" description="Low complexity" evidence="1">
    <location>
        <begin position="135"/>
        <end position="153"/>
    </location>
</feature>
<protein>
    <submittedName>
        <fullName evidence="2">Uncharacterized protein</fullName>
    </submittedName>
</protein>
<evidence type="ECO:0000256" key="1">
    <source>
        <dbReference type="SAM" id="MobiDB-lite"/>
    </source>
</evidence>
<reference evidence="2" key="1">
    <citation type="journal article" date="2022" name="Front. Microbiol.">
        <title>New perspectives on an old grouping: The genomic and phenotypic variability of Oxalobacter formigenes and the implications for calcium oxalate stone prevention.</title>
        <authorList>
            <person name="Chmiel J.A."/>
            <person name="Carr C."/>
            <person name="Stuivenberg G.A."/>
            <person name="Venema R."/>
            <person name="Chanyi R.M."/>
            <person name="Al K.F."/>
            <person name="Giguere D."/>
            <person name="Say H."/>
            <person name="Akouris P.P."/>
            <person name="Dominguez Romero S.A."/>
            <person name="Kwong A."/>
            <person name="Tai V."/>
            <person name="Koval S.F."/>
            <person name="Razvi H."/>
            <person name="Bjazevic J."/>
            <person name="Burton J.P."/>
        </authorList>
    </citation>
    <scope>NUCLEOTIDE SEQUENCE</scope>
    <source>
        <strain evidence="2">WoOx3</strain>
    </source>
</reference>
<dbReference type="Proteomes" id="UP001156215">
    <property type="component" value="Chromosome"/>
</dbReference>
<feature type="compositionally biased region" description="Basic residues" evidence="1">
    <location>
        <begin position="118"/>
        <end position="134"/>
    </location>
</feature>
<keyword evidence="3" id="KW-1185">Reference proteome</keyword>
<dbReference type="EMBL" id="CP098242">
    <property type="protein sequence ID" value="WAW09692.1"/>
    <property type="molecule type" value="Genomic_DNA"/>
</dbReference>
<proteinExistence type="predicted"/>
<evidence type="ECO:0000313" key="3">
    <source>
        <dbReference type="Proteomes" id="UP001156215"/>
    </source>
</evidence>
<accession>A0A9E9LVX3</accession>
<feature type="region of interest" description="Disordered" evidence="1">
    <location>
        <begin position="118"/>
        <end position="165"/>
    </location>
</feature>
<dbReference type="RefSeq" id="WP_269308697.1">
    <property type="nucleotide sequence ID" value="NZ_CP098242.1"/>
</dbReference>
<dbReference type="KEGG" id="ovb:NB640_10750"/>
<gene>
    <name evidence="2" type="ORF">NB640_10750</name>
</gene>
<name>A0A9E9LVX3_9BURK</name>
<sequence length="165" mass="18534">MYQTQCSARCSLGKGGCGLFAGIRVRALRHRLSTRYDTRYTRLFKGSFAAMLSAQQGHLYTTWWCHFSSIVRDCTVAGAGRRNWSGQTASERSEFRLPPVSHRPDELKLRTNLIAAKQHKRRIKNKTAPYRRKYSYPSSSSSPFSSAPPGCSPESGDTFSSCSRV</sequence>
<organism evidence="2 3">
    <name type="scientific">Oxalobacter vibrioformis</name>
    <dbReference type="NCBI Taxonomy" id="933080"/>
    <lineage>
        <taxon>Bacteria</taxon>
        <taxon>Pseudomonadati</taxon>
        <taxon>Pseudomonadota</taxon>
        <taxon>Betaproteobacteria</taxon>
        <taxon>Burkholderiales</taxon>
        <taxon>Oxalobacteraceae</taxon>
        <taxon>Oxalobacter</taxon>
    </lineage>
</organism>